<organism evidence="2 3">
    <name type="scientific">Litorimonas taeanensis</name>
    <dbReference type="NCBI Taxonomy" id="568099"/>
    <lineage>
        <taxon>Bacteria</taxon>
        <taxon>Pseudomonadati</taxon>
        <taxon>Pseudomonadota</taxon>
        <taxon>Alphaproteobacteria</taxon>
        <taxon>Maricaulales</taxon>
        <taxon>Robiginitomaculaceae</taxon>
    </lineage>
</organism>
<sequence>MLQAPQIHNLKPVLAISNAKARSVSQKGSKIQLSALPRGSKHHISRDKSDLGKLLEQAKNDKIAHILIEGGDGTVRMVMTALLNSYEDTSPLPAVSILPSGTTNQIARNVGLKNFSDMRTIVKGDVSETSVPLVKIEIVGAGKESAPPYFGFLFSTGALPHVSKFAQEKFNKNGVGGGTAVVGAFLKVMTGNKETLMPPEKHKMRARIGEQTIFKHKGKALGTMMTTLPTLMMGLDPFWGHEAAPLRLTWAEADSRHLGRNVAGLWMGRKQDRGQDGFHSHNIDRLVLRTLAPAVLDGDFIDISGAKIRVSASRPVRFWQSK</sequence>
<evidence type="ECO:0000313" key="3">
    <source>
        <dbReference type="Proteomes" id="UP000282211"/>
    </source>
</evidence>
<keyword evidence="2" id="KW-0808">Transferase</keyword>
<evidence type="ECO:0000259" key="1">
    <source>
        <dbReference type="PROSITE" id="PS50146"/>
    </source>
</evidence>
<dbReference type="Pfam" id="PF00781">
    <property type="entry name" value="DAGK_cat"/>
    <property type="match status" value="1"/>
</dbReference>
<keyword evidence="2" id="KW-0418">Kinase</keyword>
<dbReference type="InParanoid" id="A0A420WKW7"/>
<accession>A0A420WKW7</accession>
<gene>
    <name evidence="2" type="ORF">DES40_0881</name>
</gene>
<dbReference type="SMART" id="SM00046">
    <property type="entry name" value="DAGKc"/>
    <property type="match status" value="1"/>
</dbReference>
<dbReference type="InterPro" id="IPR016064">
    <property type="entry name" value="NAD/diacylglycerol_kinase_sf"/>
</dbReference>
<comment type="caution">
    <text evidence="2">The sequence shown here is derived from an EMBL/GenBank/DDBJ whole genome shotgun (WGS) entry which is preliminary data.</text>
</comment>
<name>A0A420WKW7_9PROT</name>
<dbReference type="InterPro" id="IPR017438">
    <property type="entry name" value="ATP-NAD_kinase_N"/>
</dbReference>
<evidence type="ECO:0000313" key="2">
    <source>
        <dbReference type="EMBL" id="RKQ71556.1"/>
    </source>
</evidence>
<proteinExistence type="predicted"/>
<dbReference type="SUPFAM" id="SSF111331">
    <property type="entry name" value="NAD kinase/diacylglycerol kinase-like"/>
    <property type="match status" value="1"/>
</dbReference>
<dbReference type="GO" id="GO:0016301">
    <property type="term" value="F:kinase activity"/>
    <property type="evidence" value="ECO:0007669"/>
    <property type="project" value="UniProtKB-KW"/>
</dbReference>
<feature type="domain" description="DAGKc" evidence="1">
    <location>
        <begin position="8"/>
        <end position="140"/>
    </location>
</feature>
<dbReference type="Gene3D" id="3.40.50.10330">
    <property type="entry name" value="Probable inorganic polyphosphate/atp-NAD kinase, domain 1"/>
    <property type="match status" value="1"/>
</dbReference>
<keyword evidence="3" id="KW-1185">Reference proteome</keyword>
<dbReference type="PROSITE" id="PS50146">
    <property type="entry name" value="DAGK"/>
    <property type="match status" value="1"/>
</dbReference>
<protein>
    <submittedName>
        <fullName evidence="2">Diacylglycerol kinase-like protein</fullName>
    </submittedName>
</protein>
<dbReference type="EMBL" id="RBII01000001">
    <property type="protein sequence ID" value="RKQ71556.1"/>
    <property type="molecule type" value="Genomic_DNA"/>
</dbReference>
<dbReference type="AlphaFoldDB" id="A0A420WKW7"/>
<dbReference type="RefSeq" id="WP_170144879.1">
    <property type="nucleotide sequence ID" value="NZ_RBII01000001.1"/>
</dbReference>
<dbReference type="Proteomes" id="UP000282211">
    <property type="component" value="Unassembled WGS sequence"/>
</dbReference>
<reference evidence="2 3" key="1">
    <citation type="submission" date="2018-10" db="EMBL/GenBank/DDBJ databases">
        <title>Genomic Encyclopedia of Type Strains, Phase IV (KMG-IV): sequencing the most valuable type-strain genomes for metagenomic binning, comparative biology and taxonomic classification.</title>
        <authorList>
            <person name="Goeker M."/>
        </authorList>
    </citation>
    <scope>NUCLEOTIDE SEQUENCE [LARGE SCALE GENOMIC DNA]</scope>
    <source>
        <strain evidence="2 3">DSM 22008</strain>
    </source>
</reference>
<dbReference type="InterPro" id="IPR001206">
    <property type="entry name" value="Diacylglycerol_kinase_cat_dom"/>
</dbReference>